<keyword evidence="1" id="KW-1133">Transmembrane helix</keyword>
<dbReference type="EMBL" id="BAABEO010000008">
    <property type="protein sequence ID" value="GAA3672096.1"/>
    <property type="molecule type" value="Genomic_DNA"/>
</dbReference>
<sequence length="142" mass="13970">MHMDPQDEAPDKVAGNGAENGAGDGLLGRFPEAVDAHAAAEAAGPAPVGAAGTVFRVLLYGGMAVGAVSALALGASFVLHLVLVGTSVRAGYAYFAAGPEGEAVRELLGVPLGGFVAAVVVSLAAICVGAFGILRGRRRGAM</sequence>
<proteinExistence type="predicted"/>
<accession>A0ABP7C004</accession>
<gene>
    <name evidence="2" type="ORF">GCM10023081_08090</name>
</gene>
<evidence type="ECO:0008006" key="4">
    <source>
        <dbReference type="Google" id="ProtNLM"/>
    </source>
</evidence>
<comment type="caution">
    <text evidence="2">The sequence shown here is derived from an EMBL/GenBank/DDBJ whole genome shotgun (WGS) entry which is preliminary data.</text>
</comment>
<feature type="transmembrane region" description="Helical" evidence="1">
    <location>
        <begin position="57"/>
        <end position="83"/>
    </location>
</feature>
<feature type="transmembrane region" description="Helical" evidence="1">
    <location>
        <begin position="112"/>
        <end position="134"/>
    </location>
</feature>
<keyword evidence="3" id="KW-1185">Reference proteome</keyword>
<keyword evidence="1" id="KW-0472">Membrane</keyword>
<evidence type="ECO:0000313" key="2">
    <source>
        <dbReference type="EMBL" id="GAA3672096.1"/>
    </source>
</evidence>
<protein>
    <recommendedName>
        <fullName evidence="4">Integral membrane protein</fullName>
    </recommendedName>
</protein>
<evidence type="ECO:0000256" key="1">
    <source>
        <dbReference type="SAM" id="Phobius"/>
    </source>
</evidence>
<evidence type="ECO:0000313" key="3">
    <source>
        <dbReference type="Proteomes" id="UP001500752"/>
    </source>
</evidence>
<organism evidence="2 3">
    <name type="scientific">Arthrobacter ginkgonis</name>
    <dbReference type="NCBI Taxonomy" id="1630594"/>
    <lineage>
        <taxon>Bacteria</taxon>
        <taxon>Bacillati</taxon>
        <taxon>Actinomycetota</taxon>
        <taxon>Actinomycetes</taxon>
        <taxon>Micrococcales</taxon>
        <taxon>Micrococcaceae</taxon>
        <taxon>Arthrobacter</taxon>
    </lineage>
</organism>
<name>A0ABP7C004_9MICC</name>
<reference evidence="3" key="1">
    <citation type="journal article" date="2019" name="Int. J. Syst. Evol. Microbiol.">
        <title>The Global Catalogue of Microorganisms (GCM) 10K type strain sequencing project: providing services to taxonomists for standard genome sequencing and annotation.</title>
        <authorList>
            <consortium name="The Broad Institute Genomics Platform"/>
            <consortium name="The Broad Institute Genome Sequencing Center for Infectious Disease"/>
            <person name="Wu L."/>
            <person name="Ma J."/>
        </authorList>
    </citation>
    <scope>NUCLEOTIDE SEQUENCE [LARGE SCALE GENOMIC DNA]</scope>
    <source>
        <strain evidence="3">JCM 30742</strain>
    </source>
</reference>
<dbReference type="Proteomes" id="UP001500752">
    <property type="component" value="Unassembled WGS sequence"/>
</dbReference>
<keyword evidence="1" id="KW-0812">Transmembrane</keyword>